<dbReference type="RefSeq" id="WP_338200965.1">
    <property type="nucleotide sequence ID" value="NZ_JAEKNR010000098.1"/>
</dbReference>
<dbReference type="AlphaFoldDB" id="A0A934K6F5"/>
<dbReference type="InterPro" id="IPR023393">
    <property type="entry name" value="START-like_dom_sf"/>
</dbReference>
<dbReference type="SUPFAM" id="SSF55961">
    <property type="entry name" value="Bet v1-like"/>
    <property type="match status" value="1"/>
</dbReference>
<evidence type="ECO:0000313" key="2">
    <source>
        <dbReference type="Proteomes" id="UP000612893"/>
    </source>
</evidence>
<proteinExistence type="predicted"/>
<keyword evidence="2" id="KW-1185">Reference proteome</keyword>
<sequence>MEATKVMWSYEHSVETGASAEAIFEIFRDVSRWPEWNPGVEQIDLDGSFATGTTGVMVMPDQGSLSFRLAWVGESQGFEDETEIPDAGVVVRVRHSLEPLAAGGTRITYRATVEGPAADALGPEIGPGVTADFPEVMAGLAARAEAGQARG</sequence>
<dbReference type="Proteomes" id="UP000612893">
    <property type="component" value="Unassembled WGS sequence"/>
</dbReference>
<dbReference type="Pfam" id="PF10604">
    <property type="entry name" value="Polyketide_cyc2"/>
    <property type="match status" value="1"/>
</dbReference>
<dbReference type="Gene3D" id="3.30.530.20">
    <property type="match status" value="1"/>
</dbReference>
<accession>A0A934K6F5</accession>
<protein>
    <submittedName>
        <fullName evidence="1">SRPBCC family protein</fullName>
    </submittedName>
</protein>
<dbReference type="EMBL" id="JAEKNR010000098">
    <property type="protein sequence ID" value="MBJ7598172.1"/>
    <property type="molecule type" value="Genomic_DNA"/>
</dbReference>
<comment type="caution">
    <text evidence="1">The sequence shown here is derived from an EMBL/GenBank/DDBJ whole genome shotgun (WGS) entry which is preliminary data.</text>
</comment>
<reference evidence="1" key="1">
    <citation type="submission" date="2020-10" db="EMBL/GenBank/DDBJ databases">
        <title>Ca. Dormibacterota MAGs.</title>
        <authorList>
            <person name="Montgomery K."/>
        </authorList>
    </citation>
    <scope>NUCLEOTIDE SEQUENCE [LARGE SCALE GENOMIC DNA]</scope>
    <source>
        <strain evidence="1">SC8812_S17_10</strain>
    </source>
</reference>
<organism evidence="1 2">
    <name type="scientific">Candidatus Nephthysia bennettiae</name>
    <dbReference type="NCBI Taxonomy" id="3127016"/>
    <lineage>
        <taxon>Bacteria</taxon>
        <taxon>Bacillati</taxon>
        <taxon>Candidatus Dormiibacterota</taxon>
        <taxon>Candidatus Dormibacteria</taxon>
        <taxon>Candidatus Dormibacterales</taxon>
        <taxon>Candidatus Dormibacteraceae</taxon>
        <taxon>Candidatus Nephthysia</taxon>
    </lineage>
</organism>
<name>A0A934K6F5_9BACT</name>
<gene>
    <name evidence="1" type="ORF">JF922_08820</name>
</gene>
<dbReference type="InterPro" id="IPR019587">
    <property type="entry name" value="Polyketide_cyclase/dehydratase"/>
</dbReference>
<evidence type="ECO:0000313" key="1">
    <source>
        <dbReference type="EMBL" id="MBJ7598172.1"/>
    </source>
</evidence>